<accession>A0A6L6XMC5</accession>
<dbReference type="Gene3D" id="2.40.50.140">
    <property type="entry name" value="Nucleic acid-binding proteins"/>
    <property type="match status" value="1"/>
</dbReference>
<dbReference type="InterPro" id="IPR047112">
    <property type="entry name" value="RecG/Mfd"/>
</dbReference>
<evidence type="ECO:0000259" key="9">
    <source>
        <dbReference type="PROSITE" id="PS51192"/>
    </source>
</evidence>
<dbReference type="SMART" id="SM00487">
    <property type="entry name" value="DEXDc"/>
    <property type="match status" value="1"/>
</dbReference>
<feature type="domain" description="Helicase C-terminal" evidence="10">
    <location>
        <begin position="521"/>
        <end position="671"/>
    </location>
</feature>
<dbReference type="PANTHER" id="PTHR47964">
    <property type="entry name" value="ATP-DEPENDENT DNA HELICASE HOMOLOG RECG, CHLOROPLASTIC"/>
    <property type="match status" value="1"/>
</dbReference>
<sequence>MITLDSPVATVLGDQKKKRDGIVERLGLRTVGDLLHHFPRRYIKTGELTRLGQLQDGEMLTFSGRLGKPRKNTYTDRRTGRPAYRVDTVVHADGAVLRMSFFAQSDRIAEWNLNRLAEGRQGIFLGKVGSFRGDWQLTNPQMVLFGSGGEDLAELSLEKLRAYYPIYPLTKGVDSWDIQKAIAFALTVVDEVPDLIPAAVCEEYDLLDARQALEWIHAPDDHSEISRAQRRFRFEEALVTQLVLARRRRAVHALGAQARTGGGGLLEAFDARLPFELTGGQREIGAQVETDLAQPHPMNRLLQGEVGSGKTLVALRAMLRVVDSGGQAALLAPTEVLAQQHHRSITAMLGDLAAGGMLGGAADATNVELLTGSMTKAQRTEPMSRLATGEAGIVVGTHALLEEKVIFADLGLVVVDEQHRFGVEQRAALTDKAGSPPHVLVMTATPIPRTVAMTVFGDLETSTLTELPAGRAPIQTNVVPLAEHPGWLGRVWERVREEVEKGHQAYVVCPRITGDEQEQGESDQLDLDEDGNTVAPGQPAGGLSAVEEVAALLAEGPLAGLRVERLHGKLPPDEKDRVMRAFAAGDIDVLVSTTVIEVGVDVANATAMVLLDADRFGVSQLHQLRGRVGRGGHPGLCLLVSRAEAGSPARDRLDAVQATTDGFELSRVDLEQRREGDVLGKSQSGYRSGLHNLRVLRDEKTIVEARRAAGELLDADADLRDAPQLAREVADLEASVRSEYMDKS</sequence>
<evidence type="ECO:0000256" key="7">
    <source>
        <dbReference type="ARBA" id="ARBA00023204"/>
    </source>
</evidence>
<dbReference type="InterPro" id="IPR014001">
    <property type="entry name" value="Helicase_ATP-bd"/>
</dbReference>
<dbReference type="GO" id="GO:0003678">
    <property type="term" value="F:DNA helicase activity"/>
    <property type="evidence" value="ECO:0007669"/>
    <property type="project" value="TreeGrafter"/>
</dbReference>
<evidence type="ECO:0000256" key="3">
    <source>
        <dbReference type="ARBA" id="ARBA00022801"/>
    </source>
</evidence>
<evidence type="ECO:0000256" key="2">
    <source>
        <dbReference type="ARBA" id="ARBA00022763"/>
    </source>
</evidence>
<keyword evidence="1" id="KW-0547">Nucleotide-binding</keyword>
<evidence type="ECO:0000313" key="12">
    <source>
        <dbReference type="Proteomes" id="UP000473525"/>
    </source>
</evidence>
<dbReference type="InterPro" id="IPR012340">
    <property type="entry name" value="NA-bd_OB-fold"/>
</dbReference>
<protein>
    <submittedName>
        <fullName evidence="11">DEAD/DEAH box helicase</fullName>
    </submittedName>
</protein>
<dbReference type="RefSeq" id="WP_157340497.1">
    <property type="nucleotide sequence ID" value="NZ_WSEK01000004.1"/>
</dbReference>
<dbReference type="InterPro" id="IPR011545">
    <property type="entry name" value="DEAD/DEAH_box_helicase_dom"/>
</dbReference>
<dbReference type="GO" id="GO:0006281">
    <property type="term" value="P:DNA repair"/>
    <property type="evidence" value="ECO:0007669"/>
    <property type="project" value="UniProtKB-KW"/>
</dbReference>
<dbReference type="PROSITE" id="PS51194">
    <property type="entry name" value="HELICASE_CTER"/>
    <property type="match status" value="1"/>
</dbReference>
<dbReference type="CDD" id="cd17992">
    <property type="entry name" value="DEXHc_RecG"/>
    <property type="match status" value="1"/>
</dbReference>
<dbReference type="PANTHER" id="PTHR47964:SF1">
    <property type="entry name" value="ATP-DEPENDENT DNA HELICASE HOMOLOG RECG, CHLOROPLASTIC"/>
    <property type="match status" value="1"/>
</dbReference>
<evidence type="ECO:0000256" key="1">
    <source>
        <dbReference type="ARBA" id="ARBA00022741"/>
    </source>
</evidence>
<dbReference type="Pfam" id="PF00270">
    <property type="entry name" value="DEAD"/>
    <property type="match status" value="1"/>
</dbReference>
<feature type="region of interest" description="Disordered" evidence="8">
    <location>
        <begin position="512"/>
        <end position="531"/>
    </location>
</feature>
<keyword evidence="7" id="KW-0234">DNA repair</keyword>
<keyword evidence="5" id="KW-0067">ATP-binding</keyword>
<evidence type="ECO:0000256" key="5">
    <source>
        <dbReference type="ARBA" id="ARBA00022840"/>
    </source>
</evidence>
<dbReference type="PROSITE" id="PS51192">
    <property type="entry name" value="HELICASE_ATP_BIND_1"/>
    <property type="match status" value="1"/>
</dbReference>
<dbReference type="SUPFAM" id="SSF52540">
    <property type="entry name" value="P-loop containing nucleoside triphosphate hydrolases"/>
    <property type="match status" value="2"/>
</dbReference>
<keyword evidence="12" id="KW-1185">Reference proteome</keyword>
<evidence type="ECO:0000313" key="11">
    <source>
        <dbReference type="EMBL" id="MVQ48354.1"/>
    </source>
</evidence>
<dbReference type="EMBL" id="WSEK01000004">
    <property type="protein sequence ID" value="MVQ48354.1"/>
    <property type="molecule type" value="Genomic_DNA"/>
</dbReference>
<keyword evidence="4 11" id="KW-0347">Helicase</keyword>
<comment type="caution">
    <text evidence="11">The sequence shown here is derived from an EMBL/GenBank/DDBJ whole genome shotgun (WGS) entry which is preliminary data.</text>
</comment>
<evidence type="ECO:0000256" key="6">
    <source>
        <dbReference type="ARBA" id="ARBA00023125"/>
    </source>
</evidence>
<feature type="domain" description="Helicase ATP-binding" evidence="9">
    <location>
        <begin position="291"/>
        <end position="464"/>
    </location>
</feature>
<evidence type="ECO:0000256" key="8">
    <source>
        <dbReference type="SAM" id="MobiDB-lite"/>
    </source>
</evidence>
<keyword evidence="3" id="KW-0378">Hydrolase</keyword>
<dbReference type="Pfam" id="PF17191">
    <property type="entry name" value="RecG_wedge"/>
    <property type="match status" value="1"/>
</dbReference>
<feature type="compositionally biased region" description="Acidic residues" evidence="8">
    <location>
        <begin position="515"/>
        <end position="531"/>
    </location>
</feature>
<dbReference type="AlphaFoldDB" id="A0A6L6XMC5"/>
<keyword evidence="6" id="KW-0238">DNA-binding</keyword>
<dbReference type="GO" id="GO:0016787">
    <property type="term" value="F:hydrolase activity"/>
    <property type="evidence" value="ECO:0007669"/>
    <property type="project" value="UniProtKB-KW"/>
</dbReference>
<organism evidence="11 12">
    <name type="scientific">Nocardioides agri</name>
    <dbReference type="NCBI Taxonomy" id="2682843"/>
    <lineage>
        <taxon>Bacteria</taxon>
        <taxon>Bacillati</taxon>
        <taxon>Actinomycetota</taxon>
        <taxon>Actinomycetes</taxon>
        <taxon>Propionibacteriales</taxon>
        <taxon>Nocardioidaceae</taxon>
        <taxon>Nocardioides</taxon>
    </lineage>
</organism>
<dbReference type="InterPro" id="IPR001650">
    <property type="entry name" value="Helicase_C-like"/>
</dbReference>
<dbReference type="SMART" id="SM00490">
    <property type="entry name" value="HELICc"/>
    <property type="match status" value="1"/>
</dbReference>
<dbReference type="InterPro" id="IPR027417">
    <property type="entry name" value="P-loop_NTPase"/>
</dbReference>
<evidence type="ECO:0000259" key="10">
    <source>
        <dbReference type="PROSITE" id="PS51194"/>
    </source>
</evidence>
<dbReference type="SUPFAM" id="SSF50249">
    <property type="entry name" value="Nucleic acid-binding proteins"/>
    <property type="match status" value="1"/>
</dbReference>
<gene>
    <name evidence="11" type="ORF">GON03_04115</name>
</gene>
<dbReference type="Gene3D" id="3.40.50.300">
    <property type="entry name" value="P-loop containing nucleotide triphosphate hydrolases"/>
    <property type="match status" value="2"/>
</dbReference>
<reference evidence="11 12" key="1">
    <citation type="submission" date="2019-12" db="EMBL/GenBank/DDBJ databases">
        <authorList>
            <person name="Huq M.A."/>
        </authorList>
    </citation>
    <scope>NUCLEOTIDE SEQUENCE [LARGE SCALE GENOMIC DNA]</scope>
    <source>
        <strain evidence="11 12">MAH-18</strain>
    </source>
</reference>
<dbReference type="Proteomes" id="UP000473525">
    <property type="component" value="Unassembled WGS sequence"/>
</dbReference>
<proteinExistence type="predicted"/>
<name>A0A6L6XMC5_9ACTN</name>
<dbReference type="GO" id="GO:0005524">
    <property type="term" value="F:ATP binding"/>
    <property type="evidence" value="ECO:0007669"/>
    <property type="project" value="UniProtKB-KW"/>
</dbReference>
<dbReference type="GO" id="GO:0003677">
    <property type="term" value="F:DNA binding"/>
    <property type="evidence" value="ECO:0007669"/>
    <property type="project" value="UniProtKB-KW"/>
</dbReference>
<dbReference type="Pfam" id="PF00271">
    <property type="entry name" value="Helicase_C"/>
    <property type="match status" value="1"/>
</dbReference>
<keyword evidence="2" id="KW-0227">DNA damage</keyword>
<evidence type="ECO:0000256" key="4">
    <source>
        <dbReference type="ARBA" id="ARBA00022806"/>
    </source>
</evidence>
<dbReference type="InterPro" id="IPR033454">
    <property type="entry name" value="RecG_wedge"/>
</dbReference>